<feature type="domain" description="LEM-like" evidence="8">
    <location>
        <begin position="5"/>
        <end position="48"/>
    </location>
</feature>
<feature type="domain" description="LEM" evidence="7">
    <location>
        <begin position="81"/>
        <end position="125"/>
    </location>
</feature>
<feature type="transmembrane region" description="Helical" evidence="6">
    <location>
        <begin position="274"/>
        <end position="292"/>
    </location>
</feature>
<accession>A0AAV7CW23</accession>
<proteinExistence type="inferred from homology"/>
<dbReference type="PROSITE" id="PS50955">
    <property type="entry name" value="LEM_LIKE"/>
    <property type="match status" value="1"/>
</dbReference>
<dbReference type="EMBL" id="WNYA01000002">
    <property type="protein sequence ID" value="KAG8589347.1"/>
    <property type="molecule type" value="Genomic_DNA"/>
</dbReference>
<evidence type="ECO:0000256" key="2">
    <source>
        <dbReference type="ARBA" id="ARBA00022481"/>
    </source>
</evidence>
<dbReference type="Pfam" id="PF08198">
    <property type="entry name" value="Thymopoietin"/>
    <property type="match status" value="1"/>
</dbReference>
<dbReference type="PANTHER" id="PTHR12019:SF9">
    <property type="entry name" value="THYMOPOIETIN"/>
    <property type="match status" value="1"/>
</dbReference>
<dbReference type="FunFam" id="1.10.720.40:FF:000001">
    <property type="entry name" value="LEM domain containing 2, isoform CRA_a"/>
    <property type="match status" value="2"/>
</dbReference>
<dbReference type="GO" id="GO:0003677">
    <property type="term" value="F:DNA binding"/>
    <property type="evidence" value="ECO:0007669"/>
    <property type="project" value="UniProtKB-KW"/>
</dbReference>
<sequence>MPARTDNPFQYSKDQLKNLLISHNIPLPQGDQRKAVYLQLYRKHILPKDKEAADFSSDDEDMLSENDLLPVEDQEEKRSVKMDLKSLSDSELKEQLKRHGVNPGPILPTTRAIYEKKLQQLLEEKQVKENGGGYDEQYSDSEDEGVQVKNLMDMRCELNGNRDDKTAGFDSHSQKNIPACLAAEFHQNLATLGDDFSVTKMLRQHDDTSPDDISELLSQSALGMSATRRKPIKGAAGRPIQFRYDDIATRARMQETTKETVTDGKPQRLVSVRLQIVIFIIVAFVALVYITMESSPENPFNPVSQEISEVQQP</sequence>
<evidence type="ECO:0000256" key="6">
    <source>
        <dbReference type="SAM" id="Phobius"/>
    </source>
</evidence>
<keyword evidence="4" id="KW-0007">Acetylation</keyword>
<keyword evidence="10" id="KW-1185">Reference proteome</keyword>
<dbReference type="InterPro" id="IPR003887">
    <property type="entry name" value="LEM_dom"/>
</dbReference>
<evidence type="ECO:0000259" key="7">
    <source>
        <dbReference type="PROSITE" id="PS50954"/>
    </source>
</evidence>
<protein>
    <recommendedName>
        <fullName evidence="11">LEM domain-containing protein</fullName>
    </recommendedName>
</protein>
<dbReference type="Gene3D" id="1.10.720.40">
    <property type="match status" value="2"/>
</dbReference>
<evidence type="ECO:0000256" key="3">
    <source>
        <dbReference type="ARBA" id="ARBA00022553"/>
    </source>
</evidence>
<dbReference type="PANTHER" id="PTHR12019">
    <property type="entry name" value="LAMINA-ASSOCIATED POLYPEPTIDE THYMOPOIETIN"/>
    <property type="match status" value="1"/>
</dbReference>
<dbReference type="Proteomes" id="UP000824782">
    <property type="component" value="Unassembled WGS sequence"/>
</dbReference>
<comment type="similarity">
    <text evidence="1">Belongs to the LEM family.</text>
</comment>
<dbReference type="SUPFAM" id="SSF63451">
    <property type="entry name" value="LEM domain"/>
    <property type="match status" value="2"/>
</dbReference>
<gene>
    <name evidence="9" type="ORF">GDO81_006369</name>
</gene>
<comment type="caution">
    <text evidence="9">The sequence shown here is derived from an EMBL/GenBank/DDBJ whole genome shotgun (WGS) entry which is preliminary data.</text>
</comment>
<keyword evidence="6" id="KW-1133">Transmembrane helix</keyword>
<dbReference type="Pfam" id="PF03020">
    <property type="entry name" value="LEM"/>
    <property type="match status" value="1"/>
</dbReference>
<keyword evidence="6" id="KW-0472">Membrane</keyword>
<dbReference type="SMART" id="SM01261">
    <property type="entry name" value="Thymopoietin"/>
    <property type="match status" value="1"/>
</dbReference>
<dbReference type="CDD" id="cd12940">
    <property type="entry name" value="LEM_LAP2_LEMD1"/>
    <property type="match status" value="1"/>
</dbReference>
<keyword evidence="2" id="KW-0488">Methylation</keyword>
<name>A0AAV7CW23_ENGPU</name>
<keyword evidence="6" id="KW-0812">Transmembrane</keyword>
<evidence type="ECO:0000256" key="1">
    <source>
        <dbReference type="ARBA" id="ARBA00007744"/>
    </source>
</evidence>
<dbReference type="AlphaFoldDB" id="A0AAV7CW23"/>
<evidence type="ECO:0008006" key="11">
    <source>
        <dbReference type="Google" id="ProtNLM"/>
    </source>
</evidence>
<dbReference type="GO" id="GO:0005635">
    <property type="term" value="C:nuclear envelope"/>
    <property type="evidence" value="ECO:0007669"/>
    <property type="project" value="UniProtKB-ARBA"/>
</dbReference>
<organism evidence="9 10">
    <name type="scientific">Engystomops pustulosus</name>
    <name type="common">Tungara frog</name>
    <name type="synonym">Physalaemus pustulosus</name>
    <dbReference type="NCBI Taxonomy" id="76066"/>
    <lineage>
        <taxon>Eukaryota</taxon>
        <taxon>Metazoa</taxon>
        <taxon>Chordata</taxon>
        <taxon>Craniata</taxon>
        <taxon>Vertebrata</taxon>
        <taxon>Euteleostomi</taxon>
        <taxon>Amphibia</taxon>
        <taxon>Batrachia</taxon>
        <taxon>Anura</taxon>
        <taxon>Neobatrachia</taxon>
        <taxon>Hyloidea</taxon>
        <taxon>Leptodactylidae</taxon>
        <taxon>Leiuperinae</taxon>
        <taxon>Engystomops</taxon>
    </lineage>
</organism>
<dbReference type="InterPro" id="IPR013146">
    <property type="entry name" value="LEM-like_dom"/>
</dbReference>
<evidence type="ECO:0000259" key="8">
    <source>
        <dbReference type="PROSITE" id="PS50955"/>
    </source>
</evidence>
<evidence type="ECO:0000256" key="5">
    <source>
        <dbReference type="ARBA" id="ARBA00023125"/>
    </source>
</evidence>
<dbReference type="InterPro" id="IPR051656">
    <property type="entry name" value="LEM_domain"/>
</dbReference>
<reference evidence="9" key="1">
    <citation type="thesis" date="2020" institute="ProQuest LLC" country="789 East Eisenhower Parkway, Ann Arbor, MI, USA">
        <title>Comparative Genomics and Chromosome Evolution.</title>
        <authorList>
            <person name="Mudd A.B."/>
        </authorList>
    </citation>
    <scope>NUCLEOTIDE SEQUENCE</scope>
    <source>
        <strain evidence="9">237g6f4</strain>
        <tissue evidence="9">Blood</tissue>
    </source>
</reference>
<dbReference type="SMART" id="SM00540">
    <property type="entry name" value="LEM"/>
    <property type="match status" value="1"/>
</dbReference>
<evidence type="ECO:0000313" key="9">
    <source>
        <dbReference type="EMBL" id="KAG8589347.1"/>
    </source>
</evidence>
<evidence type="ECO:0000313" key="10">
    <source>
        <dbReference type="Proteomes" id="UP000824782"/>
    </source>
</evidence>
<dbReference type="InterPro" id="IPR011015">
    <property type="entry name" value="LEM/LEM-like_dom_sf"/>
</dbReference>
<evidence type="ECO:0000256" key="4">
    <source>
        <dbReference type="ARBA" id="ARBA00022990"/>
    </source>
</evidence>
<keyword evidence="5" id="KW-0238">DNA-binding</keyword>
<dbReference type="PROSITE" id="PS50954">
    <property type="entry name" value="LEM"/>
    <property type="match status" value="1"/>
</dbReference>
<keyword evidence="3" id="KW-0597">Phosphoprotein</keyword>